<name>G3MB55_9CAUD</name>
<dbReference type="KEGG" id="vg:18563883"/>
<sequence length="175" mass="20520">MKRLRKTANVDIDMFLDSLLNFNQYSQDDIDNLVKNNPDCLYNGEGYRVFLFEIEDFKQARKESQKEGLWGTIDRLIRVDDSFQSFSKSLNGINNVTDNFEHSGEHGEVKIVIKFIIDDGLDISKLIEKFKNELSEETVMSYETYASEEEVLARFNSEDFEIANMEEFSKLYYEL</sequence>
<dbReference type="Proteomes" id="UP000009273">
    <property type="component" value="Segment"/>
</dbReference>
<dbReference type="EMBL" id="JN638751">
    <property type="protein sequence ID" value="AEO93918.1"/>
    <property type="molecule type" value="Genomic_DNA"/>
</dbReference>
<dbReference type="RefSeq" id="YP_009015967.1">
    <property type="nucleotide sequence ID" value="NC_023719.1"/>
</dbReference>
<dbReference type="GeneID" id="18563883"/>
<keyword evidence="2" id="KW-1185">Reference proteome</keyword>
<evidence type="ECO:0000313" key="1">
    <source>
        <dbReference type="EMBL" id="AEO93918.1"/>
    </source>
</evidence>
<evidence type="ECO:0000313" key="2">
    <source>
        <dbReference type="Proteomes" id="UP000009273"/>
    </source>
</evidence>
<proteinExistence type="predicted"/>
<reference evidence="1 2" key="1">
    <citation type="submission" date="2011-09" db="EMBL/GenBank/DDBJ databases">
        <authorList>
            <person name="Pope W.H."/>
            <person name="Pedulla M.L."/>
            <person name="Ford M.E."/>
            <person name="Peebles C.L."/>
            <person name="Hatfull G.H."/>
            <person name="Hendrix R.W."/>
        </authorList>
    </citation>
    <scope>NUCLEOTIDE SEQUENCE [LARGE SCALE GENOMIC DNA]</scope>
    <source>
        <strain evidence="1">G</strain>
    </source>
</reference>
<protein>
    <submittedName>
        <fullName evidence="1">Gp675</fullName>
    </submittedName>
</protein>
<organism evidence="1 2">
    <name type="scientific">Bacillus phage G</name>
    <dbReference type="NCBI Taxonomy" id="2884420"/>
    <lineage>
        <taxon>Viruses</taxon>
        <taxon>Duplodnaviria</taxon>
        <taxon>Heunggongvirae</taxon>
        <taxon>Uroviricota</taxon>
        <taxon>Caudoviricetes</taxon>
        <taxon>Donellivirus</taxon>
        <taxon>Donellivirus gee</taxon>
    </lineage>
</organism>
<accession>G3MB55</accession>
<gene>
    <name evidence="1" type="primary">675</name>
    <name evidence="1" type="ORF">G_675</name>
</gene>